<dbReference type="SUPFAM" id="SSF54427">
    <property type="entry name" value="NTF2-like"/>
    <property type="match status" value="1"/>
</dbReference>
<gene>
    <name evidence="3" type="ORF">ACEZDJ_15920</name>
</gene>
<comment type="caution">
    <text evidence="3">The sequence shown here is derived from an EMBL/GenBank/DDBJ whole genome shotgun (WGS) entry which is preliminary data.</text>
</comment>
<name>A0ABV6UMU1_9ACTN</name>
<evidence type="ECO:0000259" key="2">
    <source>
        <dbReference type="Pfam" id="PF13577"/>
    </source>
</evidence>
<dbReference type="RefSeq" id="WP_030253370.1">
    <property type="nucleotide sequence ID" value="NZ_JBHEZZ010000007.1"/>
</dbReference>
<feature type="region of interest" description="Disordered" evidence="1">
    <location>
        <begin position="158"/>
        <end position="190"/>
    </location>
</feature>
<dbReference type="InterPro" id="IPR032710">
    <property type="entry name" value="NTF2-like_dom_sf"/>
</dbReference>
<proteinExistence type="predicted"/>
<dbReference type="CDD" id="cd00531">
    <property type="entry name" value="NTF2_like"/>
    <property type="match status" value="1"/>
</dbReference>
<reference evidence="3 4" key="1">
    <citation type="submission" date="2024-09" db="EMBL/GenBank/DDBJ databases">
        <authorList>
            <person name="Lee S.D."/>
        </authorList>
    </citation>
    <scope>NUCLEOTIDE SEQUENCE [LARGE SCALE GENOMIC DNA]</scope>
    <source>
        <strain evidence="3 4">N1-5</strain>
    </source>
</reference>
<keyword evidence="4" id="KW-1185">Reference proteome</keyword>
<dbReference type="Pfam" id="PF13577">
    <property type="entry name" value="SnoaL_4"/>
    <property type="match status" value="1"/>
</dbReference>
<evidence type="ECO:0000313" key="4">
    <source>
        <dbReference type="Proteomes" id="UP001592528"/>
    </source>
</evidence>
<evidence type="ECO:0000313" key="3">
    <source>
        <dbReference type="EMBL" id="MFC1402776.1"/>
    </source>
</evidence>
<organism evidence="3 4">
    <name type="scientific">Streptacidiphilus cavernicola</name>
    <dbReference type="NCBI Taxonomy" id="3342716"/>
    <lineage>
        <taxon>Bacteria</taxon>
        <taxon>Bacillati</taxon>
        <taxon>Actinomycetota</taxon>
        <taxon>Actinomycetes</taxon>
        <taxon>Kitasatosporales</taxon>
        <taxon>Streptomycetaceae</taxon>
        <taxon>Streptacidiphilus</taxon>
    </lineage>
</organism>
<dbReference type="EMBL" id="JBHEZZ010000007">
    <property type="protein sequence ID" value="MFC1402776.1"/>
    <property type="molecule type" value="Genomic_DNA"/>
</dbReference>
<evidence type="ECO:0000256" key="1">
    <source>
        <dbReference type="SAM" id="MobiDB-lite"/>
    </source>
</evidence>
<dbReference type="InterPro" id="IPR037401">
    <property type="entry name" value="SnoaL-like"/>
</dbReference>
<sequence length="190" mass="21292">MTTTEDRLDRIGQLLDRQDITDCLTRFSRGMDRFDRDLFLSAFHDDAVIAAGEFVGGAAALYDWAIVLHEQGQVSTHHNLLNNTCDIDGDVAHTETYYLFVGRNRDESNWIAGGRYIDRLERRDGQWRIVLRTNAIEWSGLVPTLPIPFADVPGIDLNGVPSRSTEDPSYQRPLTNKRETNVPSAGGDAA</sequence>
<dbReference type="Gene3D" id="3.10.450.50">
    <property type="match status" value="1"/>
</dbReference>
<accession>A0ABV6UMU1</accession>
<dbReference type="Proteomes" id="UP001592528">
    <property type="component" value="Unassembled WGS sequence"/>
</dbReference>
<protein>
    <submittedName>
        <fullName evidence="3">Nuclear transport factor 2 family protein</fullName>
    </submittedName>
</protein>
<feature type="domain" description="SnoaL-like" evidence="2">
    <location>
        <begin position="13"/>
        <end position="132"/>
    </location>
</feature>